<keyword evidence="1" id="KW-0175">Coiled coil</keyword>
<dbReference type="PROSITE" id="PS50021">
    <property type="entry name" value="CH"/>
    <property type="match status" value="1"/>
</dbReference>
<protein>
    <recommendedName>
        <fullName evidence="3">Calponin-homology (CH) domain-containing protein</fullName>
    </recommendedName>
</protein>
<reference evidence="4 5" key="1">
    <citation type="submission" date="2024-09" db="EMBL/GenBank/DDBJ databases">
        <title>Genome sequencing and assembly of Phytophthora oleae, isolate VK10A, causative agent of rot of olive drupes.</title>
        <authorList>
            <person name="Conti Taguali S."/>
            <person name="Riolo M."/>
            <person name="La Spada F."/>
            <person name="Cacciola S.O."/>
            <person name="Dionisio G."/>
        </authorList>
    </citation>
    <scope>NUCLEOTIDE SEQUENCE [LARGE SCALE GENOMIC DNA]</scope>
    <source>
        <strain evidence="4 5">VK10A</strain>
    </source>
</reference>
<feature type="coiled-coil region" evidence="1">
    <location>
        <begin position="227"/>
        <end position="254"/>
    </location>
</feature>
<feature type="region of interest" description="Disordered" evidence="2">
    <location>
        <begin position="117"/>
        <end position="138"/>
    </location>
</feature>
<dbReference type="SUPFAM" id="SSF47576">
    <property type="entry name" value="Calponin-homology domain, CH-domain"/>
    <property type="match status" value="1"/>
</dbReference>
<dbReference type="FunFam" id="1.10.418.10:FF:000059">
    <property type="entry name" value="RIKEN cDNA 6430531B16 gene"/>
    <property type="match status" value="1"/>
</dbReference>
<name>A0ABD3FNT2_9STRA</name>
<dbReference type="InterPro" id="IPR010441">
    <property type="entry name" value="CH_2"/>
</dbReference>
<accession>A0ABD3FNT2</accession>
<evidence type="ECO:0000313" key="5">
    <source>
        <dbReference type="Proteomes" id="UP001632037"/>
    </source>
</evidence>
<evidence type="ECO:0000256" key="2">
    <source>
        <dbReference type="SAM" id="MobiDB-lite"/>
    </source>
</evidence>
<keyword evidence="5" id="KW-1185">Reference proteome</keyword>
<evidence type="ECO:0000256" key="1">
    <source>
        <dbReference type="SAM" id="Coils"/>
    </source>
</evidence>
<dbReference type="GO" id="GO:0005737">
    <property type="term" value="C:cytoplasm"/>
    <property type="evidence" value="ECO:0007669"/>
    <property type="project" value="UniProtKB-ARBA"/>
</dbReference>
<comment type="caution">
    <text evidence="4">The sequence shown here is derived from an EMBL/GenBank/DDBJ whole genome shotgun (WGS) entry which is preliminary data.</text>
</comment>
<organism evidence="4 5">
    <name type="scientific">Phytophthora oleae</name>
    <dbReference type="NCBI Taxonomy" id="2107226"/>
    <lineage>
        <taxon>Eukaryota</taxon>
        <taxon>Sar</taxon>
        <taxon>Stramenopiles</taxon>
        <taxon>Oomycota</taxon>
        <taxon>Peronosporomycetes</taxon>
        <taxon>Peronosporales</taxon>
        <taxon>Peronosporaceae</taxon>
        <taxon>Phytophthora</taxon>
    </lineage>
</organism>
<dbReference type="AlphaFoldDB" id="A0ABD3FNT2"/>
<dbReference type="InterPro" id="IPR052111">
    <property type="entry name" value="Spermatogenesis_Ciliary_MAP"/>
</dbReference>
<evidence type="ECO:0000313" key="4">
    <source>
        <dbReference type="EMBL" id="KAL3667966.1"/>
    </source>
</evidence>
<dbReference type="InterPro" id="IPR036872">
    <property type="entry name" value="CH_dom_sf"/>
</dbReference>
<dbReference type="Gene3D" id="1.10.418.10">
    <property type="entry name" value="Calponin-like domain"/>
    <property type="match status" value="1"/>
</dbReference>
<dbReference type="PANTHER" id="PTHR12509:SF9">
    <property type="entry name" value="SPERM FLAGELLAR PROTEIN 1 ISOFORM X1"/>
    <property type="match status" value="1"/>
</dbReference>
<sequence>MMDLPLDDETLQRVYAWIDEIPLSRPKKSISRDFSDGILAAEVVAFYFPKLVQMHNYSAANSMKQKQYNWSTLNRKVFKRLHISLSKEDIDDLVQCQSGAIEHLLVKLQIKIANYREKRTSSPEPQTPRELNDATDDASSVVSSNSAIAGTVANGSPIGGSSRAMQTSVDKFSDLSTPIRDLSMQDGDEMGRFMEPPAAPVHPMDSIGKSYTPNSEVSKGEHVRQELAEKDNVIAELRETVQILEMKVQKLEQLVRLKDGKIQTLVAKLRSQKPQI</sequence>
<evidence type="ECO:0000259" key="3">
    <source>
        <dbReference type="PROSITE" id="PS50021"/>
    </source>
</evidence>
<proteinExistence type="predicted"/>
<dbReference type="Pfam" id="PF06294">
    <property type="entry name" value="CH_2"/>
    <property type="match status" value="1"/>
</dbReference>
<dbReference type="PANTHER" id="PTHR12509">
    <property type="entry name" value="SPERMATOGENESIS-ASSOCIATED 4-RELATED"/>
    <property type="match status" value="1"/>
</dbReference>
<dbReference type="InterPro" id="IPR001715">
    <property type="entry name" value="CH_dom"/>
</dbReference>
<gene>
    <name evidence="4" type="ORF">V7S43_006843</name>
</gene>
<dbReference type="Proteomes" id="UP001632037">
    <property type="component" value="Unassembled WGS sequence"/>
</dbReference>
<feature type="domain" description="Calponin-homology (CH)" evidence="3">
    <location>
        <begin position="8"/>
        <end position="113"/>
    </location>
</feature>
<dbReference type="EMBL" id="JBIMZQ010000012">
    <property type="protein sequence ID" value="KAL3667966.1"/>
    <property type="molecule type" value="Genomic_DNA"/>
</dbReference>